<evidence type="ECO:0000313" key="2">
    <source>
        <dbReference type="Proteomes" id="UP000326944"/>
    </source>
</evidence>
<proteinExistence type="predicted"/>
<gene>
    <name evidence="1" type="ORF">FJR48_04115</name>
</gene>
<organism evidence="1 2">
    <name type="scientific">Sulfurimonas lithotrophica</name>
    <dbReference type="NCBI Taxonomy" id="2590022"/>
    <lineage>
        <taxon>Bacteria</taxon>
        <taxon>Pseudomonadati</taxon>
        <taxon>Campylobacterota</taxon>
        <taxon>Epsilonproteobacteria</taxon>
        <taxon>Campylobacterales</taxon>
        <taxon>Sulfurimonadaceae</taxon>
        <taxon>Sulfurimonas</taxon>
    </lineage>
</organism>
<dbReference type="EMBL" id="CP043617">
    <property type="protein sequence ID" value="QFR48948.1"/>
    <property type="molecule type" value="Genomic_DNA"/>
</dbReference>
<dbReference type="Proteomes" id="UP000326944">
    <property type="component" value="Chromosome"/>
</dbReference>
<name>A0A5P8NZS2_9BACT</name>
<dbReference type="KEGG" id="sulg:FJR48_04115"/>
<sequence>MYELKEIIYYLRKFDLDEKSIKKCYEMIPDPAGKVESQDKLFIECQTQYHINTIGSFIENITRGIEKGYITEAIKKTAREFSYVREIPRIAFYVVVLSKVVK</sequence>
<keyword evidence="2" id="KW-1185">Reference proteome</keyword>
<protein>
    <submittedName>
        <fullName evidence="1">Uncharacterized protein</fullName>
    </submittedName>
</protein>
<dbReference type="AlphaFoldDB" id="A0A5P8NZS2"/>
<evidence type="ECO:0000313" key="1">
    <source>
        <dbReference type="EMBL" id="QFR48948.1"/>
    </source>
</evidence>
<reference evidence="1 2" key="1">
    <citation type="submission" date="2019-09" db="EMBL/GenBank/DDBJ databases">
        <title>Sulfurimonas gotlandica sp. nov., a chemoautotrophic and psychrotolerant epsilonproteobacterium isolated from a pelagic redoxcline, and an emended description of the genus Sulfurimonas.</title>
        <authorList>
            <person name="Wang S."/>
            <person name="Jiang L."/>
            <person name="Shao S."/>
        </authorList>
    </citation>
    <scope>NUCLEOTIDE SEQUENCE [LARGE SCALE GENOMIC DNA]</scope>
    <source>
        <strain evidence="1 2">GYSZ_1</strain>
    </source>
</reference>
<accession>A0A5P8NZS2</accession>
<dbReference type="RefSeq" id="WP_152306891.1">
    <property type="nucleotide sequence ID" value="NZ_CP043617.1"/>
</dbReference>